<dbReference type="PROSITE" id="PS51462">
    <property type="entry name" value="NUDIX"/>
    <property type="match status" value="1"/>
</dbReference>
<organism evidence="3 4">
    <name type="scientific">Cryobacterium sinapicolor</name>
    <dbReference type="NCBI Taxonomy" id="1259236"/>
    <lineage>
        <taxon>Bacteria</taxon>
        <taxon>Bacillati</taxon>
        <taxon>Actinomycetota</taxon>
        <taxon>Actinomycetes</taxon>
        <taxon>Micrococcales</taxon>
        <taxon>Microbacteriaceae</taxon>
        <taxon>Cryobacterium</taxon>
    </lineage>
</organism>
<dbReference type="PANTHER" id="PTHR43736">
    <property type="entry name" value="ADP-RIBOSE PYROPHOSPHATASE"/>
    <property type="match status" value="1"/>
</dbReference>
<reference evidence="3 4" key="1">
    <citation type="submission" date="2019-03" db="EMBL/GenBank/DDBJ databases">
        <title>Genomics of glacier-inhabiting Cryobacterium strains.</title>
        <authorList>
            <person name="Liu Q."/>
            <person name="Xin Y.-H."/>
        </authorList>
    </citation>
    <scope>NUCLEOTIDE SEQUENCE [LARGE SCALE GENOMIC DNA]</scope>
    <source>
        <strain evidence="3 4">TMT1-23-1</strain>
    </source>
</reference>
<comment type="similarity">
    <text evidence="1">Belongs to the Nudix hydrolase family.</text>
</comment>
<dbReference type="EMBL" id="SOGQ01000090">
    <property type="protein sequence ID" value="TFC93964.1"/>
    <property type="molecule type" value="Genomic_DNA"/>
</dbReference>
<protein>
    <submittedName>
        <fullName evidence="3">NUDIX domain-containing protein</fullName>
    </submittedName>
</protein>
<sequence length="228" mass="25184">MRSFCLNRHWKQVDQPFRVGFVSRRAGVSVGWGHGQRCTYLPGRSCRLIDTLNAWEPLGYNQGALRDEYVAFVGASPGSALDRDGSAEHVTASCFVFTPDLDQVLLCFHKKGRFWVQLGGHVEATDTSVASAALREAREEGGINDIRPVGAILDVDRHALGVGFTRCSVHWDVGFGAIARTDLAPSTSGESEDVAWWPVTELPDNVPVNFGHRIQRILDEIRHQSDVD</sequence>
<comment type="caution">
    <text evidence="3">The sequence shown here is derived from an EMBL/GenBank/DDBJ whole genome shotgun (WGS) entry which is preliminary data.</text>
</comment>
<dbReference type="Proteomes" id="UP000297853">
    <property type="component" value="Unassembled WGS sequence"/>
</dbReference>
<proteinExistence type="inferred from homology"/>
<dbReference type="PANTHER" id="PTHR43736:SF1">
    <property type="entry name" value="DIHYDRONEOPTERIN TRIPHOSPHATE DIPHOSPHATASE"/>
    <property type="match status" value="1"/>
</dbReference>
<feature type="domain" description="Nudix hydrolase" evidence="2">
    <location>
        <begin position="87"/>
        <end position="220"/>
    </location>
</feature>
<evidence type="ECO:0000313" key="3">
    <source>
        <dbReference type="EMBL" id="TFC93964.1"/>
    </source>
</evidence>
<dbReference type="Gene3D" id="3.90.79.10">
    <property type="entry name" value="Nucleoside Triphosphate Pyrophosphohydrolase"/>
    <property type="match status" value="1"/>
</dbReference>
<keyword evidence="4" id="KW-1185">Reference proteome</keyword>
<evidence type="ECO:0000256" key="1">
    <source>
        <dbReference type="ARBA" id="ARBA00005582"/>
    </source>
</evidence>
<gene>
    <name evidence="3" type="ORF">E3T28_16035</name>
</gene>
<dbReference type="Pfam" id="PF00293">
    <property type="entry name" value="NUDIX"/>
    <property type="match status" value="1"/>
</dbReference>
<dbReference type="InterPro" id="IPR000086">
    <property type="entry name" value="NUDIX_hydrolase_dom"/>
</dbReference>
<evidence type="ECO:0000313" key="4">
    <source>
        <dbReference type="Proteomes" id="UP000297853"/>
    </source>
</evidence>
<dbReference type="CDD" id="cd03674">
    <property type="entry name" value="NUDIX_Hydrolase"/>
    <property type="match status" value="1"/>
</dbReference>
<dbReference type="SUPFAM" id="SSF55811">
    <property type="entry name" value="Nudix"/>
    <property type="match status" value="1"/>
</dbReference>
<evidence type="ECO:0000259" key="2">
    <source>
        <dbReference type="PROSITE" id="PS51462"/>
    </source>
</evidence>
<name>A0ABY2IVM0_9MICO</name>
<accession>A0ABY2IVM0</accession>
<dbReference type="InterPro" id="IPR015797">
    <property type="entry name" value="NUDIX_hydrolase-like_dom_sf"/>
</dbReference>